<dbReference type="EMBL" id="ML005555">
    <property type="protein sequence ID" value="RKP18121.1"/>
    <property type="molecule type" value="Genomic_DNA"/>
</dbReference>
<dbReference type="InterPro" id="IPR012340">
    <property type="entry name" value="NA-bd_OB-fold"/>
</dbReference>
<protein>
    <submittedName>
        <fullName evidence="1">Uncharacterized protein</fullName>
    </submittedName>
</protein>
<gene>
    <name evidence="1" type="ORF">O9G_000701</name>
    <name evidence="2" type="ORF">ROZALSC1DRAFT_30152</name>
</gene>
<keyword evidence="3" id="KW-1185">Reference proteome</keyword>
<accession>A0A075AYA2</accession>
<dbReference type="EMBL" id="KE560848">
    <property type="protein sequence ID" value="EPZ35305.1"/>
    <property type="molecule type" value="Genomic_DNA"/>
</dbReference>
<name>A0A075AYA2_ROZAC</name>
<evidence type="ECO:0000313" key="4">
    <source>
        <dbReference type="Proteomes" id="UP000281549"/>
    </source>
</evidence>
<dbReference type="HOGENOM" id="CLU_781093_0_0_1"/>
<organism evidence="1 3">
    <name type="scientific">Rozella allomycis (strain CSF55)</name>
    <dbReference type="NCBI Taxonomy" id="988480"/>
    <lineage>
        <taxon>Eukaryota</taxon>
        <taxon>Fungi</taxon>
        <taxon>Fungi incertae sedis</taxon>
        <taxon>Cryptomycota</taxon>
        <taxon>Cryptomycota incertae sedis</taxon>
        <taxon>Rozella</taxon>
    </lineage>
</organism>
<evidence type="ECO:0000313" key="3">
    <source>
        <dbReference type="Proteomes" id="UP000030755"/>
    </source>
</evidence>
<dbReference type="AlphaFoldDB" id="A0A075AYA2"/>
<dbReference type="SUPFAM" id="SSF50249">
    <property type="entry name" value="Nucleic acid-binding proteins"/>
    <property type="match status" value="1"/>
</dbReference>
<dbReference type="Proteomes" id="UP000030755">
    <property type="component" value="Unassembled WGS sequence"/>
</dbReference>
<reference evidence="1 3" key="1">
    <citation type="journal article" date="2013" name="Curr. Biol.">
        <title>Shared signatures of parasitism and phylogenomics unite Cryptomycota and microsporidia.</title>
        <authorList>
            <person name="James T.Y."/>
            <person name="Pelin A."/>
            <person name="Bonen L."/>
            <person name="Ahrendt S."/>
            <person name="Sain D."/>
            <person name="Corradi N."/>
            <person name="Stajich J.E."/>
        </authorList>
    </citation>
    <scope>NUCLEOTIDE SEQUENCE [LARGE SCALE GENOMIC DNA]</scope>
    <source>
        <strain evidence="1">CSF55</strain>
        <strain evidence="1">CSF55</strain>
    </source>
</reference>
<dbReference type="Gene3D" id="2.40.50.140">
    <property type="entry name" value="Nucleic acid-binding proteins"/>
    <property type="match status" value="1"/>
</dbReference>
<reference evidence="4" key="2">
    <citation type="journal article" date="2018" name="Nat. Microbiol.">
        <title>Leveraging single-cell genomics to expand the fungal tree of life.</title>
        <authorList>
            <person name="Ahrendt S.R."/>
            <person name="Quandt C.A."/>
            <person name="Ciobanu D."/>
            <person name="Clum A."/>
            <person name="Salamov A."/>
            <person name="Andreopoulos B."/>
            <person name="Cheng J.F."/>
            <person name="Woyke T."/>
            <person name="Pelin A."/>
            <person name="Henrissat B."/>
            <person name="Reynolds N.K."/>
            <person name="Benny G.L."/>
            <person name="Smith M.E."/>
            <person name="James T.Y."/>
            <person name="Grigoriev I.V."/>
        </authorList>
    </citation>
    <scope>NUCLEOTIDE SEQUENCE [LARGE SCALE GENOMIC DNA]</scope>
    <source>
        <strain evidence="4">CSF55</strain>
    </source>
</reference>
<reference evidence="2" key="3">
    <citation type="submission" date="2018-08" db="EMBL/GenBank/DDBJ databases">
        <title>Leveraging single-cell genomics to expand the Fungal Tree of Life.</title>
        <authorList>
            <consortium name="DOE Joint Genome Institute"/>
            <person name="Ahrendt S.R."/>
            <person name="Quandt C.A."/>
            <person name="Ciobanu D."/>
            <person name="Clum A."/>
            <person name="Salamov A."/>
            <person name="Andreopoulos B."/>
            <person name="Cheng J.-F."/>
            <person name="Woyke T."/>
            <person name="Pelin A."/>
            <person name="Henrissat B."/>
            <person name="Reynolds N."/>
            <person name="Benny G.L."/>
            <person name="Smith M.E."/>
            <person name="James T.Y."/>
            <person name="Grigoriev I.V."/>
        </authorList>
    </citation>
    <scope>NUCLEOTIDE SEQUENCE</scope>
    <source>
        <strain evidence="2">CSF55</strain>
    </source>
</reference>
<evidence type="ECO:0000313" key="1">
    <source>
        <dbReference type="EMBL" id="EPZ35305.1"/>
    </source>
</evidence>
<sequence length="355" mass="41134">MPSTEFVREENSLLKLKCIEDLDSEGVNVNIIGILKDVKDEKVIDLVIQGCKGTIINATLWKDCIRWAENLKIHDIVILTDMKVSKFRNEWQLNTTIRSTFFIVERGLLINQDIASKFSKEILHGLLDFKKSLINTKSDRKIAKTIRDIRIMNHAEEIKVQVYFQCSCSEYHDRHYHVVLFYDVVFKCTENLIILEVLNRGKFQVIETTEIKNLNIEYIIENKISGIVNSNCTLNLTANLEFPPYKWFCKACMNFIEPDTNNILFCQNCVSKMELIHCFAPIAVDISKRLRASISPDCVRSMTHPWKIEYISDENDFSVWKNVVDAHMSRSVTALLQVNNKFLTLQSCIIKQITV</sequence>
<dbReference type="Proteomes" id="UP000281549">
    <property type="component" value="Unassembled WGS sequence"/>
</dbReference>
<evidence type="ECO:0000313" key="2">
    <source>
        <dbReference type="EMBL" id="RKP18121.1"/>
    </source>
</evidence>
<proteinExistence type="predicted"/>